<dbReference type="InterPro" id="IPR032710">
    <property type="entry name" value="NTF2-like_dom_sf"/>
</dbReference>
<proteinExistence type="predicted"/>
<gene>
    <name evidence="1" type="ORF">C731_4241</name>
</gene>
<dbReference type="EMBL" id="AMRA01000114">
    <property type="protein sequence ID" value="EKF21757.1"/>
    <property type="molecule type" value="Genomic_DNA"/>
</dbReference>
<keyword evidence="2" id="KW-1185">Reference proteome</keyword>
<dbReference type="OrthoDB" id="981191at2"/>
<dbReference type="Proteomes" id="UP000006265">
    <property type="component" value="Unassembled WGS sequence"/>
</dbReference>
<dbReference type="STRING" id="1122247.GCA_000379865_00828"/>
<comment type="caution">
    <text evidence="1">The sequence shown here is derived from an EMBL/GenBank/DDBJ whole genome shotgun (WGS) entry which is preliminary data.</text>
</comment>
<reference evidence="1 2" key="1">
    <citation type="journal article" date="2012" name="J. Bacteriol.">
        <title>Genome sequence of Mycobacterium hassiacum DSM 44199, a rare source of heat-stable mycobacterial proteins.</title>
        <authorList>
            <person name="Tiago I."/>
            <person name="Maranha A."/>
            <person name="Mendes V."/>
            <person name="Alarico S."/>
            <person name="Moynihan P.J."/>
            <person name="Clarke A.J."/>
            <person name="Macedo-Ribeiro S."/>
            <person name="Pereira P.J."/>
            <person name="Empadinhas N."/>
        </authorList>
    </citation>
    <scope>NUCLEOTIDE SEQUENCE [LARGE SCALE GENOMIC DNA]</scope>
    <source>
        <strain evidence="2">DSM 44199 / CIP 105218 / JCM 12690 / 3849</strain>
    </source>
</reference>
<dbReference type="eggNOG" id="COG3631">
    <property type="taxonomic scope" value="Bacteria"/>
</dbReference>
<dbReference type="RefSeq" id="WP_005631294.1">
    <property type="nucleotide sequence ID" value="NZ_AMRA01000114.1"/>
</dbReference>
<protein>
    <submittedName>
        <fullName evidence="1">SnoaL-like domain protein</fullName>
    </submittedName>
</protein>
<accession>K5BCT1</accession>
<dbReference type="Pfam" id="PF13577">
    <property type="entry name" value="SnoaL_4"/>
    <property type="match status" value="1"/>
</dbReference>
<dbReference type="CDD" id="cd00531">
    <property type="entry name" value="NTF2_like"/>
    <property type="match status" value="1"/>
</dbReference>
<evidence type="ECO:0000313" key="1">
    <source>
        <dbReference type="EMBL" id="EKF21757.1"/>
    </source>
</evidence>
<sequence length="135" mass="14994">MLSADDKLAIHALISLYGHIIDDREFSRVHELFTEDAVYDVSDFNAGVYTGRRAIAQMWRDAEGRHPLAHHATNVVVSEDDDGTVRVLSKGIGVLDDGRVGSAVHRDVVVRTPAGWRIAHRVAIRRAPDRIPPHT</sequence>
<dbReference type="PATRIC" id="fig|1122247.3.peg.4069"/>
<dbReference type="AlphaFoldDB" id="K5BCT1"/>
<dbReference type="Gene3D" id="3.10.450.50">
    <property type="match status" value="1"/>
</dbReference>
<dbReference type="InterPro" id="IPR037401">
    <property type="entry name" value="SnoaL-like"/>
</dbReference>
<name>K5BCT1_MYCHD</name>
<evidence type="ECO:0000313" key="2">
    <source>
        <dbReference type="Proteomes" id="UP000006265"/>
    </source>
</evidence>
<organism evidence="1 2">
    <name type="scientific">Mycolicibacterium hassiacum (strain DSM 44199 / CIP 105218 / JCM 12690 / 3849)</name>
    <name type="common">Mycobacterium hassiacum</name>
    <dbReference type="NCBI Taxonomy" id="1122247"/>
    <lineage>
        <taxon>Bacteria</taxon>
        <taxon>Bacillati</taxon>
        <taxon>Actinomycetota</taxon>
        <taxon>Actinomycetes</taxon>
        <taxon>Mycobacteriales</taxon>
        <taxon>Mycobacteriaceae</taxon>
        <taxon>Mycolicibacterium</taxon>
    </lineage>
</organism>
<dbReference type="SUPFAM" id="SSF54427">
    <property type="entry name" value="NTF2-like"/>
    <property type="match status" value="1"/>
</dbReference>